<dbReference type="EMBL" id="BMEL01000001">
    <property type="protein sequence ID" value="GGF07869.1"/>
    <property type="molecule type" value="Genomic_DNA"/>
</dbReference>
<evidence type="ECO:0000313" key="12">
    <source>
        <dbReference type="EMBL" id="GGF07869.1"/>
    </source>
</evidence>
<sequence>MDNAQKTETNNHRLLKKNGSSSKRNESRGKVLVYSSAAIVIIATLAITIFLGYKGIRTFFVFDVNVWNFLTTTGWDGTENSGAFSFIFGSFAVTFLAALVAAPLGIGSAIFMTEIAKKWGQKVLQPVIEILVGIPSVVYGLIGVTVIVPLLRDNVGGLGFSLLAGMIVVGVMILPTITSISADAIKAIPQDIKDASYGLGATRWQTIYKVIIPAALPSLMTAIVLGMARAFGEALAVQMVIGNVKGLPESIIDQAATLTSIITLDMPHTTYGSVHNSLLWSLGLFLLIMSYVFIIIIRVVSSRRKV</sequence>
<evidence type="ECO:0000256" key="4">
    <source>
        <dbReference type="ARBA" id="ARBA00022475"/>
    </source>
</evidence>
<dbReference type="InterPro" id="IPR051124">
    <property type="entry name" value="Phosphate_Transport_Permease"/>
</dbReference>
<dbReference type="GO" id="GO:0005886">
    <property type="term" value="C:plasma membrane"/>
    <property type="evidence" value="ECO:0007669"/>
    <property type="project" value="UniProtKB-SubCell"/>
</dbReference>
<dbReference type="CDD" id="cd06261">
    <property type="entry name" value="TM_PBP2"/>
    <property type="match status" value="1"/>
</dbReference>
<reference evidence="12" key="2">
    <citation type="submission" date="2020-09" db="EMBL/GenBank/DDBJ databases">
        <authorList>
            <person name="Sun Q."/>
            <person name="Zhou Y."/>
        </authorList>
    </citation>
    <scope>NUCLEOTIDE SEQUENCE</scope>
    <source>
        <strain evidence="12">CGMCC 1.12153</strain>
    </source>
</reference>
<dbReference type="InterPro" id="IPR011864">
    <property type="entry name" value="Phosphate_PstC"/>
</dbReference>
<dbReference type="PANTHER" id="PTHR30425">
    <property type="entry name" value="PHOSPHATE TRANSPORT SYSTEM PERMEASE PROTEIN PST"/>
    <property type="match status" value="1"/>
</dbReference>
<dbReference type="InterPro" id="IPR000515">
    <property type="entry name" value="MetI-like"/>
</dbReference>
<keyword evidence="9" id="KW-0592">Phosphate transport</keyword>
<feature type="region of interest" description="Disordered" evidence="10">
    <location>
        <begin position="1"/>
        <end position="24"/>
    </location>
</feature>
<organism evidence="12 13">
    <name type="scientific">Halobacillus andaensis</name>
    <dbReference type="NCBI Taxonomy" id="1176239"/>
    <lineage>
        <taxon>Bacteria</taxon>
        <taxon>Bacillati</taxon>
        <taxon>Bacillota</taxon>
        <taxon>Bacilli</taxon>
        <taxon>Bacillales</taxon>
        <taxon>Bacillaceae</taxon>
        <taxon>Halobacillus</taxon>
    </lineage>
</organism>
<feature type="domain" description="ABC transmembrane type-1" evidence="11">
    <location>
        <begin position="87"/>
        <end position="297"/>
    </location>
</feature>
<dbReference type="RefSeq" id="WP_188375688.1">
    <property type="nucleotide sequence ID" value="NZ_BMEL01000001.1"/>
</dbReference>
<dbReference type="Proteomes" id="UP000660110">
    <property type="component" value="Unassembled WGS sequence"/>
</dbReference>
<name>A0A917AZD9_HALAA</name>
<keyword evidence="5 8" id="KW-0812">Transmembrane</keyword>
<feature type="transmembrane region" description="Helical" evidence="8">
    <location>
        <begin position="206"/>
        <end position="228"/>
    </location>
</feature>
<evidence type="ECO:0000256" key="6">
    <source>
        <dbReference type="ARBA" id="ARBA00022989"/>
    </source>
</evidence>
<feature type="transmembrane region" description="Helical" evidence="8">
    <location>
        <begin position="127"/>
        <end position="151"/>
    </location>
</feature>
<comment type="subcellular location">
    <subcellularLocation>
        <location evidence="1 8">Cell membrane</location>
        <topology evidence="1 8">Multi-pass membrane protein</topology>
    </subcellularLocation>
</comment>
<feature type="transmembrane region" description="Helical" evidence="8">
    <location>
        <begin position="31"/>
        <end position="53"/>
    </location>
</feature>
<evidence type="ECO:0000256" key="2">
    <source>
        <dbReference type="ARBA" id="ARBA00007069"/>
    </source>
</evidence>
<gene>
    <name evidence="12" type="primary">yqgH</name>
    <name evidence="12" type="ORF">GCM10010954_02940</name>
</gene>
<reference evidence="12" key="1">
    <citation type="journal article" date="2014" name="Int. J. Syst. Evol. Microbiol.">
        <title>Complete genome sequence of Corynebacterium casei LMG S-19264T (=DSM 44701T), isolated from a smear-ripened cheese.</title>
        <authorList>
            <consortium name="US DOE Joint Genome Institute (JGI-PGF)"/>
            <person name="Walter F."/>
            <person name="Albersmeier A."/>
            <person name="Kalinowski J."/>
            <person name="Ruckert C."/>
        </authorList>
    </citation>
    <scope>NUCLEOTIDE SEQUENCE</scope>
    <source>
        <strain evidence="12">CGMCC 1.12153</strain>
    </source>
</reference>
<evidence type="ECO:0000256" key="3">
    <source>
        <dbReference type="ARBA" id="ARBA00022448"/>
    </source>
</evidence>
<dbReference type="PROSITE" id="PS50928">
    <property type="entry name" value="ABC_TM1"/>
    <property type="match status" value="1"/>
</dbReference>
<evidence type="ECO:0000256" key="1">
    <source>
        <dbReference type="ARBA" id="ARBA00004651"/>
    </source>
</evidence>
<accession>A0A917AZD9</accession>
<comment type="function">
    <text evidence="9">Part of the binding-protein-dependent transport system for phosphate; probably responsible for the translocation of the substrate across the membrane.</text>
</comment>
<evidence type="ECO:0000256" key="7">
    <source>
        <dbReference type="ARBA" id="ARBA00023136"/>
    </source>
</evidence>
<dbReference type="Gene3D" id="1.10.3720.10">
    <property type="entry name" value="MetI-like"/>
    <property type="match status" value="1"/>
</dbReference>
<feature type="transmembrane region" description="Helical" evidence="8">
    <location>
        <begin position="278"/>
        <end position="300"/>
    </location>
</feature>
<proteinExistence type="inferred from homology"/>
<evidence type="ECO:0000256" key="10">
    <source>
        <dbReference type="SAM" id="MobiDB-lite"/>
    </source>
</evidence>
<feature type="transmembrane region" description="Helical" evidence="8">
    <location>
        <begin position="83"/>
        <end position="106"/>
    </location>
</feature>
<protein>
    <recommendedName>
        <fullName evidence="9">Phosphate transport system permease protein</fullName>
    </recommendedName>
</protein>
<dbReference type="Pfam" id="PF00528">
    <property type="entry name" value="BPD_transp_1"/>
    <property type="match status" value="1"/>
</dbReference>
<dbReference type="NCBIfam" id="TIGR02138">
    <property type="entry name" value="phosphate_pstC"/>
    <property type="match status" value="1"/>
</dbReference>
<keyword evidence="4 9" id="KW-1003">Cell membrane</keyword>
<keyword evidence="7 8" id="KW-0472">Membrane</keyword>
<comment type="similarity">
    <text evidence="2 9">Belongs to the binding-protein-dependent transport system permease family. CysTW subfamily.</text>
</comment>
<keyword evidence="3 8" id="KW-0813">Transport</keyword>
<evidence type="ECO:0000256" key="5">
    <source>
        <dbReference type="ARBA" id="ARBA00022692"/>
    </source>
</evidence>
<evidence type="ECO:0000259" key="11">
    <source>
        <dbReference type="PROSITE" id="PS50928"/>
    </source>
</evidence>
<dbReference type="GO" id="GO:0006817">
    <property type="term" value="P:phosphate ion transport"/>
    <property type="evidence" value="ECO:0007669"/>
    <property type="project" value="UniProtKB-KW"/>
</dbReference>
<dbReference type="SUPFAM" id="SSF161098">
    <property type="entry name" value="MetI-like"/>
    <property type="match status" value="1"/>
</dbReference>
<evidence type="ECO:0000256" key="9">
    <source>
        <dbReference type="RuleBase" id="RU363054"/>
    </source>
</evidence>
<evidence type="ECO:0000256" key="8">
    <source>
        <dbReference type="RuleBase" id="RU363032"/>
    </source>
</evidence>
<dbReference type="PANTHER" id="PTHR30425:SF2">
    <property type="entry name" value="ABC TRANSPORTER PERMEASE PROTEIN YQGH-RELATED"/>
    <property type="match status" value="1"/>
</dbReference>
<dbReference type="GO" id="GO:0005315">
    <property type="term" value="F:phosphate transmembrane transporter activity"/>
    <property type="evidence" value="ECO:0007669"/>
    <property type="project" value="InterPro"/>
</dbReference>
<evidence type="ECO:0000313" key="13">
    <source>
        <dbReference type="Proteomes" id="UP000660110"/>
    </source>
</evidence>
<comment type="caution">
    <text evidence="12">The sequence shown here is derived from an EMBL/GenBank/DDBJ whole genome shotgun (WGS) entry which is preliminary data.</text>
</comment>
<dbReference type="AlphaFoldDB" id="A0A917AZD9"/>
<feature type="transmembrane region" description="Helical" evidence="8">
    <location>
        <begin position="163"/>
        <end position="185"/>
    </location>
</feature>
<keyword evidence="6 8" id="KW-1133">Transmembrane helix</keyword>
<keyword evidence="13" id="KW-1185">Reference proteome</keyword>
<dbReference type="InterPro" id="IPR035906">
    <property type="entry name" value="MetI-like_sf"/>
</dbReference>